<dbReference type="InterPro" id="IPR012349">
    <property type="entry name" value="Split_barrel_FMN-bd"/>
</dbReference>
<dbReference type="GO" id="GO:0016491">
    <property type="term" value="F:oxidoreductase activity"/>
    <property type="evidence" value="ECO:0007669"/>
    <property type="project" value="InterPro"/>
</dbReference>
<protein>
    <submittedName>
        <fullName evidence="1">Nitroreductase family deazaflavin-dependent oxidoreductase</fullName>
    </submittedName>
</protein>
<evidence type="ECO:0000313" key="2">
    <source>
        <dbReference type="Proteomes" id="UP000258522"/>
    </source>
</evidence>
<dbReference type="RefSeq" id="WP_116539805.1">
    <property type="nucleotide sequence ID" value="NZ_QAYL01000006.1"/>
</dbReference>
<name>A0A3E1HJ93_9MYCO</name>
<dbReference type="AlphaFoldDB" id="A0A3E1HJ93"/>
<sequence>MQLPEWLARFNRHVTNPIQRLWAGWLPLHGILEHVGRRSGTLYRTPLMVFHADVNGQPGFAILLTYGRDRDWLKNLTAAGSGRMHHSGKSYGVTDPQVVTKAEAAQHVRIGRRLFTSLPFEQAVLLERTV</sequence>
<evidence type="ECO:0000313" key="1">
    <source>
        <dbReference type="EMBL" id="RFD26294.1"/>
    </source>
</evidence>
<comment type="caution">
    <text evidence="1">The sequence shown here is derived from an EMBL/GenBank/DDBJ whole genome shotgun (WGS) entry which is preliminary data.</text>
</comment>
<gene>
    <name evidence="1" type="ORF">MUBE_04995</name>
</gene>
<proteinExistence type="predicted"/>
<dbReference type="InterPro" id="IPR004378">
    <property type="entry name" value="F420H2_quin_Rdtase"/>
</dbReference>
<accession>A0A3E1HJ93</accession>
<dbReference type="EMBL" id="QAYL01000006">
    <property type="protein sequence ID" value="RFD26294.1"/>
    <property type="molecule type" value="Genomic_DNA"/>
</dbReference>
<keyword evidence="2" id="KW-1185">Reference proteome</keyword>
<dbReference type="OrthoDB" id="3778270at2"/>
<organism evidence="1 2">
    <name type="scientific">Mycobacterium uberis</name>
    <dbReference type="NCBI Taxonomy" id="2162698"/>
    <lineage>
        <taxon>Bacteria</taxon>
        <taxon>Bacillati</taxon>
        <taxon>Actinomycetota</taxon>
        <taxon>Actinomycetes</taxon>
        <taxon>Mycobacteriales</taxon>
        <taxon>Mycobacteriaceae</taxon>
        <taxon>Mycobacterium</taxon>
    </lineage>
</organism>
<dbReference type="NCBIfam" id="TIGR00026">
    <property type="entry name" value="hi_GC_TIGR00026"/>
    <property type="match status" value="1"/>
</dbReference>
<dbReference type="Proteomes" id="UP000258522">
    <property type="component" value="Unassembled WGS sequence"/>
</dbReference>
<reference evidence="1 2" key="1">
    <citation type="submission" date="2018-07" db="EMBL/GenBank/DDBJ databases">
        <title>Whole genome sequence of Mycobacterium uberis.</title>
        <authorList>
            <person name="Benjak A."/>
        </authorList>
    </citation>
    <scope>NUCLEOTIDE SEQUENCE [LARGE SCALE GENOMIC DNA]</scope>
    <source>
        <strain evidence="1 2">Jura</strain>
    </source>
</reference>
<dbReference type="Gene3D" id="2.30.110.10">
    <property type="entry name" value="Electron Transport, Fmn-binding Protein, Chain A"/>
    <property type="match status" value="1"/>
</dbReference>